<dbReference type="Pfam" id="PF00005">
    <property type="entry name" value="ABC_tran"/>
    <property type="match status" value="1"/>
</dbReference>
<evidence type="ECO:0000256" key="2">
    <source>
        <dbReference type="ARBA" id="ARBA00022741"/>
    </source>
</evidence>
<keyword evidence="7" id="KW-1185">Reference proteome</keyword>
<feature type="region of interest" description="Disordered" evidence="4">
    <location>
        <begin position="354"/>
        <end position="399"/>
    </location>
</feature>
<keyword evidence="2" id="KW-0547">Nucleotide-binding</keyword>
<dbReference type="Proteomes" id="UP000076837">
    <property type="component" value="Unassembled WGS sequence"/>
</dbReference>
<dbReference type="PANTHER" id="PTHR42711">
    <property type="entry name" value="ABC TRANSPORTER ATP-BINDING PROTEIN"/>
    <property type="match status" value="1"/>
</dbReference>
<gene>
    <name evidence="6" type="ORF">ST47_g1320</name>
</gene>
<feature type="compositionally biased region" description="Basic and acidic residues" evidence="4">
    <location>
        <begin position="374"/>
        <end position="389"/>
    </location>
</feature>
<reference evidence="6 7" key="1">
    <citation type="journal article" date="2016" name="Sci. Rep.">
        <title>Draft genome sequencing and secretome analysis of fungal phytopathogen Ascochyta rabiei provides insight into the necrotrophic effector repertoire.</title>
        <authorList>
            <person name="Verma S."/>
            <person name="Gazara R.K."/>
            <person name="Nizam S."/>
            <person name="Parween S."/>
            <person name="Chattopadhyay D."/>
            <person name="Verma P.K."/>
        </authorList>
    </citation>
    <scope>NUCLEOTIDE SEQUENCE [LARGE SCALE GENOMIC DNA]</scope>
    <source>
        <strain evidence="6 7">ArDII</strain>
    </source>
</reference>
<dbReference type="Pfam" id="PF04545">
    <property type="entry name" value="Sigma70_r4"/>
    <property type="match status" value="1"/>
</dbReference>
<dbReference type="InterPro" id="IPR017871">
    <property type="entry name" value="ABC_transporter-like_CS"/>
</dbReference>
<dbReference type="InterPro" id="IPR037171">
    <property type="entry name" value="NagB/RpiA_transferase-like"/>
</dbReference>
<proteinExistence type="predicted"/>
<dbReference type="GO" id="GO:0006352">
    <property type="term" value="P:DNA-templated transcription initiation"/>
    <property type="evidence" value="ECO:0007669"/>
    <property type="project" value="InterPro"/>
</dbReference>
<dbReference type="STRING" id="5454.A0A163LA63"/>
<dbReference type="InterPro" id="IPR007324">
    <property type="entry name" value="Sugar-bd_dom_put"/>
</dbReference>
<accession>A0A163LA63</accession>
<dbReference type="SUPFAM" id="SSF100950">
    <property type="entry name" value="NagB/RpiA/CoA transferase-like"/>
    <property type="match status" value="1"/>
</dbReference>
<dbReference type="Gene3D" id="3.40.50.1360">
    <property type="match status" value="1"/>
</dbReference>
<dbReference type="InterPro" id="IPR036388">
    <property type="entry name" value="WH-like_DNA-bd_sf"/>
</dbReference>
<dbReference type="InterPro" id="IPR003439">
    <property type="entry name" value="ABC_transporter-like_ATP-bd"/>
</dbReference>
<evidence type="ECO:0000256" key="3">
    <source>
        <dbReference type="ARBA" id="ARBA00022840"/>
    </source>
</evidence>
<sequence>METPTSDSATSDPADPRIADAVQAARLYYFQDQTMAAIGRDMGVSRSTVSRLITYARTSGLVEIKISTPHGQAPRIEREFSERYGVRAHVVTVPELVGDLERLEKVATFAGRLLASFFDSDMVMGIAWGTTLSEVSKHLAPKRTYNSYVVQLNGAANTRTTGISYASDIIRTIADAYGALPQGFPVPAFFDYPETREQLWRERSIKRVLDMQKRMDLAVFSIGVPGGNVPSHVYTAGYLEPDEAEALRRDGVVGDIATVFFRSDGSYRGIELNERASGPRLDLFEKVARRVCIVAGTAKLPALEGALRGGLITDLIIDDRETEIEGIVAGGLTLRAAVLEAAFLDCGTQVGESLPIDDTSNESAVSRESSAADDEQRHVGHHLELRRGAQGDPVEGAQTRVEPRHVVWPGRWSRDGQLEPPRSTQHRGVLLIRPRLELDAPGHAVGNHRRRPDHPIRNQFDQFVFACHVAVERHGREPERFGHAAHRQSGDAFCVGQFDRGVENLLETEPLLRTPRSRLVQSPGQFNCSRSYLEVSMSGTIPAISVRGLRKRYGDQQVLAGLDLAVPAGSVYALLGANGAGKTTAVRILTTLIPFDGGEVMVAGHSLPGDPQNVRRRISVTGQYAAVDTLLTGFENLTLLGELNHLGRKNSRRRAEELLDQFVLTDFGDKRAGDYSGGMLRRLDIAMSLVARPDVVFLDEPTTGLDPRSRHDMWSIVRGLTASGVTIFLTTQYLDEADELADTVGVLSGGRIVAEGTPDELKRLVPGGHVALQFENLAQLELAAASLPQAHSNAETLTLHIPSDGAVPSIKAILDSIDDPSITVEKFSVHTPDLDDVFFALTGSGQPEIASVR</sequence>
<dbReference type="Gene3D" id="1.10.10.10">
    <property type="entry name" value="Winged helix-like DNA-binding domain superfamily/Winged helix DNA-binding domain"/>
    <property type="match status" value="1"/>
</dbReference>
<keyword evidence="1" id="KW-0813">Transport</keyword>
<evidence type="ECO:0000256" key="4">
    <source>
        <dbReference type="SAM" id="MobiDB-lite"/>
    </source>
</evidence>
<feature type="domain" description="ABC transporter" evidence="5">
    <location>
        <begin position="544"/>
        <end position="774"/>
    </location>
</feature>
<dbReference type="InterPro" id="IPR003593">
    <property type="entry name" value="AAA+_ATPase"/>
</dbReference>
<evidence type="ECO:0000256" key="1">
    <source>
        <dbReference type="ARBA" id="ARBA00022448"/>
    </source>
</evidence>
<dbReference type="EMBL" id="JYNV01000060">
    <property type="protein sequence ID" value="KZM27612.1"/>
    <property type="molecule type" value="Genomic_DNA"/>
</dbReference>
<dbReference type="GO" id="GO:0016887">
    <property type="term" value="F:ATP hydrolysis activity"/>
    <property type="evidence" value="ECO:0007669"/>
    <property type="project" value="InterPro"/>
</dbReference>
<dbReference type="PANTHER" id="PTHR42711:SF19">
    <property type="entry name" value="DOXORUBICIN RESISTANCE ATP-BINDING PROTEIN DRRA"/>
    <property type="match status" value="1"/>
</dbReference>
<dbReference type="InterPro" id="IPR007630">
    <property type="entry name" value="RNA_pol_sigma70_r4"/>
</dbReference>
<dbReference type="InterPro" id="IPR027417">
    <property type="entry name" value="P-loop_NTPase"/>
</dbReference>
<dbReference type="Gene3D" id="3.40.50.300">
    <property type="entry name" value="P-loop containing nucleotide triphosphate hydrolases"/>
    <property type="match status" value="1"/>
</dbReference>
<dbReference type="GO" id="GO:0003700">
    <property type="term" value="F:DNA-binding transcription factor activity"/>
    <property type="evidence" value="ECO:0007669"/>
    <property type="project" value="InterPro"/>
</dbReference>
<evidence type="ECO:0000313" key="7">
    <source>
        <dbReference type="Proteomes" id="UP000076837"/>
    </source>
</evidence>
<dbReference type="GO" id="GO:0030246">
    <property type="term" value="F:carbohydrate binding"/>
    <property type="evidence" value="ECO:0007669"/>
    <property type="project" value="InterPro"/>
</dbReference>
<dbReference type="InterPro" id="IPR050763">
    <property type="entry name" value="ABC_transporter_ATP-binding"/>
</dbReference>
<protein>
    <recommendedName>
        <fullName evidence="5">ABC transporter domain-containing protein</fullName>
    </recommendedName>
</protein>
<dbReference type="AlphaFoldDB" id="A0A163LA63"/>
<dbReference type="PROSITE" id="PS00211">
    <property type="entry name" value="ABC_TRANSPORTER_1"/>
    <property type="match status" value="1"/>
</dbReference>
<dbReference type="GO" id="GO:0005524">
    <property type="term" value="F:ATP binding"/>
    <property type="evidence" value="ECO:0007669"/>
    <property type="project" value="UniProtKB-KW"/>
</dbReference>
<evidence type="ECO:0000259" key="5">
    <source>
        <dbReference type="PROSITE" id="PS50893"/>
    </source>
</evidence>
<dbReference type="PROSITE" id="PS50893">
    <property type="entry name" value="ABC_TRANSPORTER_2"/>
    <property type="match status" value="1"/>
</dbReference>
<dbReference type="SMART" id="SM00382">
    <property type="entry name" value="AAA"/>
    <property type="match status" value="1"/>
</dbReference>
<dbReference type="Pfam" id="PF04198">
    <property type="entry name" value="Sugar-bind"/>
    <property type="match status" value="1"/>
</dbReference>
<dbReference type="SUPFAM" id="SSF52540">
    <property type="entry name" value="P-loop containing nucleoside triphosphate hydrolases"/>
    <property type="match status" value="1"/>
</dbReference>
<name>A0A163LA63_DIDRA</name>
<keyword evidence="3" id="KW-0067">ATP-binding</keyword>
<evidence type="ECO:0000313" key="6">
    <source>
        <dbReference type="EMBL" id="KZM27612.1"/>
    </source>
</evidence>
<organism evidence="6 7">
    <name type="scientific">Didymella rabiei</name>
    <name type="common">Chickpea ascochyta blight fungus</name>
    <name type="synonym">Mycosphaerella rabiei</name>
    <dbReference type="NCBI Taxonomy" id="5454"/>
    <lineage>
        <taxon>Eukaryota</taxon>
        <taxon>Fungi</taxon>
        <taxon>Dikarya</taxon>
        <taxon>Ascomycota</taxon>
        <taxon>Pezizomycotina</taxon>
        <taxon>Dothideomycetes</taxon>
        <taxon>Pleosporomycetidae</taxon>
        <taxon>Pleosporales</taxon>
        <taxon>Pleosporineae</taxon>
        <taxon>Didymellaceae</taxon>
        <taxon>Ascochyta</taxon>
    </lineage>
</organism>
<comment type="caution">
    <text evidence="6">The sequence shown here is derived from an EMBL/GenBank/DDBJ whole genome shotgun (WGS) entry which is preliminary data.</text>
</comment>